<sequence>MSAPRNREPLYRIDGAMDVLVPRRAAPGQTDPRTLAGDIGTARQDSRRAPDWHRTLRPAQAI</sequence>
<organism evidence="2 3">
    <name type="scientific">Aliiruegeria haliotis</name>
    <dbReference type="NCBI Taxonomy" id="1280846"/>
    <lineage>
        <taxon>Bacteria</taxon>
        <taxon>Pseudomonadati</taxon>
        <taxon>Pseudomonadota</taxon>
        <taxon>Alphaproteobacteria</taxon>
        <taxon>Rhodobacterales</taxon>
        <taxon>Roseobacteraceae</taxon>
        <taxon>Aliiruegeria</taxon>
    </lineage>
</organism>
<dbReference type="OrthoDB" id="9986079at2"/>
<protein>
    <submittedName>
        <fullName evidence="2">Uncharacterized protein</fullName>
    </submittedName>
</protein>
<evidence type="ECO:0000256" key="1">
    <source>
        <dbReference type="SAM" id="MobiDB-lite"/>
    </source>
</evidence>
<dbReference type="AlphaFoldDB" id="A0A2T0RZC6"/>
<dbReference type="RefSeq" id="WP_106203165.1">
    <property type="nucleotide sequence ID" value="NZ_PVTD01000001.1"/>
</dbReference>
<gene>
    <name evidence="2" type="ORF">CLV78_101488</name>
</gene>
<evidence type="ECO:0000313" key="3">
    <source>
        <dbReference type="Proteomes" id="UP000239480"/>
    </source>
</evidence>
<accession>A0A2T0RZC6</accession>
<name>A0A2T0RZC6_9RHOB</name>
<dbReference type="Proteomes" id="UP000239480">
    <property type="component" value="Unassembled WGS sequence"/>
</dbReference>
<keyword evidence="3" id="KW-1185">Reference proteome</keyword>
<feature type="region of interest" description="Disordered" evidence="1">
    <location>
        <begin position="26"/>
        <end position="62"/>
    </location>
</feature>
<dbReference type="EMBL" id="PVTD01000001">
    <property type="protein sequence ID" value="PRY26393.1"/>
    <property type="molecule type" value="Genomic_DNA"/>
</dbReference>
<comment type="caution">
    <text evidence="2">The sequence shown here is derived from an EMBL/GenBank/DDBJ whole genome shotgun (WGS) entry which is preliminary data.</text>
</comment>
<reference evidence="2 3" key="1">
    <citation type="submission" date="2018-03" db="EMBL/GenBank/DDBJ databases">
        <title>Genomic Encyclopedia of Archaeal and Bacterial Type Strains, Phase II (KMG-II): from individual species to whole genera.</title>
        <authorList>
            <person name="Goeker M."/>
        </authorList>
    </citation>
    <scope>NUCLEOTIDE SEQUENCE [LARGE SCALE GENOMIC DNA]</scope>
    <source>
        <strain evidence="2 3">DSM 29328</strain>
    </source>
</reference>
<evidence type="ECO:0000313" key="2">
    <source>
        <dbReference type="EMBL" id="PRY26393.1"/>
    </source>
</evidence>
<feature type="compositionally biased region" description="Basic and acidic residues" evidence="1">
    <location>
        <begin position="44"/>
        <end position="54"/>
    </location>
</feature>
<proteinExistence type="predicted"/>